<dbReference type="Pfam" id="PF02879">
    <property type="entry name" value="PGM_PMM_II"/>
    <property type="match status" value="1"/>
</dbReference>
<comment type="cofactor">
    <cofactor evidence="2">
        <name>Mg(2+)</name>
        <dbReference type="ChEBI" id="CHEBI:18420"/>
    </cofactor>
</comment>
<dbReference type="PROSITE" id="PS00710">
    <property type="entry name" value="PGM_PMM"/>
    <property type="match status" value="1"/>
</dbReference>
<evidence type="ECO:0000259" key="17">
    <source>
        <dbReference type="Pfam" id="PF02880"/>
    </source>
</evidence>
<dbReference type="GeneTree" id="ENSGT00940000155542"/>
<dbReference type="Ensembl" id="ENSCSAVT00000007836.1">
    <property type="protein sequence ID" value="ENSCSAVP00000007736.1"/>
    <property type="gene ID" value="ENSCSAVG00000004622.1"/>
</dbReference>
<dbReference type="FunFam" id="3.40.120.10:FF:000004">
    <property type="entry name" value="Phosphoglucomutase 5"/>
    <property type="match status" value="1"/>
</dbReference>
<evidence type="ECO:0000256" key="3">
    <source>
        <dbReference type="ARBA" id="ARBA00010231"/>
    </source>
</evidence>
<evidence type="ECO:0000256" key="8">
    <source>
        <dbReference type="ARBA" id="ARBA00022842"/>
    </source>
</evidence>
<dbReference type="Gene3D" id="3.40.120.10">
    <property type="entry name" value="Alpha-D-Glucose-1,6-Bisphosphate, subunit A, domain 3"/>
    <property type="match status" value="3"/>
</dbReference>
<evidence type="ECO:0000256" key="1">
    <source>
        <dbReference type="ARBA" id="ARBA00000443"/>
    </source>
</evidence>
<reference evidence="18" key="3">
    <citation type="submission" date="2025-09" db="UniProtKB">
        <authorList>
            <consortium name="Ensembl"/>
        </authorList>
    </citation>
    <scope>IDENTIFICATION</scope>
</reference>
<evidence type="ECO:0000256" key="10">
    <source>
        <dbReference type="ARBA" id="ARBA00023277"/>
    </source>
</evidence>
<feature type="domain" description="Alpha-D-phosphohexomutase alpha/beta/alpha" evidence="15">
    <location>
        <begin position="14"/>
        <end position="150"/>
    </location>
</feature>
<dbReference type="OMA" id="WIQDRAN"/>
<feature type="region of interest" description="Disordered" evidence="14">
    <location>
        <begin position="1"/>
        <end position="20"/>
    </location>
</feature>
<dbReference type="Proteomes" id="UP000007875">
    <property type="component" value="Unassembled WGS sequence"/>
</dbReference>
<dbReference type="AlphaFoldDB" id="H2YQX6"/>
<dbReference type="Pfam" id="PF24947">
    <property type="entry name" value="PGM1_C_vert_fung"/>
    <property type="match status" value="1"/>
</dbReference>
<keyword evidence="19" id="KW-1185">Reference proteome</keyword>
<accession>H2YQX6</accession>
<dbReference type="eggNOG" id="KOG0625">
    <property type="taxonomic scope" value="Eukaryota"/>
</dbReference>
<evidence type="ECO:0000256" key="11">
    <source>
        <dbReference type="ARBA" id="ARBA00049318"/>
    </source>
</evidence>
<dbReference type="InterPro" id="IPR005845">
    <property type="entry name" value="A-D-PHexomutase_a/b/a-II"/>
</dbReference>
<dbReference type="FunCoup" id="H2YQX6">
    <property type="interactions" value="65"/>
</dbReference>
<evidence type="ECO:0000256" key="2">
    <source>
        <dbReference type="ARBA" id="ARBA00001946"/>
    </source>
</evidence>
<keyword evidence="6" id="KW-0597">Phosphoprotein</keyword>
<feature type="domain" description="Alpha-D-phosphohexomutase alpha/beta/alpha" evidence="17">
    <location>
        <begin position="302"/>
        <end position="414"/>
    </location>
</feature>
<reference evidence="18" key="2">
    <citation type="submission" date="2025-08" db="UniProtKB">
        <authorList>
            <consortium name="Ensembl"/>
        </authorList>
    </citation>
    <scope>IDENTIFICATION</scope>
</reference>
<evidence type="ECO:0000256" key="12">
    <source>
        <dbReference type="ARBA" id="ARBA00049409"/>
    </source>
</evidence>
<dbReference type="SUPFAM" id="SSF55957">
    <property type="entry name" value="Phosphoglucomutase, C-terminal domain"/>
    <property type="match status" value="1"/>
</dbReference>
<dbReference type="HOGENOM" id="CLU_009330_0_1_1"/>
<reference evidence="19" key="1">
    <citation type="submission" date="2003-08" db="EMBL/GenBank/DDBJ databases">
        <authorList>
            <person name="Birren B."/>
            <person name="Nusbaum C."/>
            <person name="Abebe A."/>
            <person name="Abouelleil A."/>
            <person name="Adekoya E."/>
            <person name="Ait-zahra M."/>
            <person name="Allen N."/>
            <person name="Allen T."/>
            <person name="An P."/>
            <person name="Anderson M."/>
            <person name="Anderson S."/>
            <person name="Arachchi H."/>
            <person name="Armbruster J."/>
            <person name="Bachantsang P."/>
            <person name="Baldwin J."/>
            <person name="Barry A."/>
            <person name="Bayul T."/>
            <person name="Blitshsteyn B."/>
            <person name="Bloom T."/>
            <person name="Blye J."/>
            <person name="Boguslavskiy L."/>
            <person name="Borowsky M."/>
            <person name="Boukhgalter B."/>
            <person name="Brunache A."/>
            <person name="Butler J."/>
            <person name="Calixte N."/>
            <person name="Calvo S."/>
            <person name="Camarata J."/>
            <person name="Campo K."/>
            <person name="Chang J."/>
            <person name="Cheshatsang Y."/>
            <person name="Citroen M."/>
            <person name="Collymore A."/>
            <person name="Considine T."/>
            <person name="Cook A."/>
            <person name="Cooke P."/>
            <person name="Corum B."/>
            <person name="Cuomo C."/>
            <person name="David R."/>
            <person name="Dawoe T."/>
            <person name="Degray S."/>
            <person name="Dodge S."/>
            <person name="Dooley K."/>
            <person name="Dorje P."/>
            <person name="Dorjee K."/>
            <person name="Dorris L."/>
            <person name="Duffey N."/>
            <person name="Dupes A."/>
            <person name="Elkins T."/>
            <person name="Engels R."/>
            <person name="Erickson J."/>
            <person name="Farina A."/>
            <person name="Faro S."/>
            <person name="Ferreira P."/>
            <person name="Fischer H."/>
            <person name="Fitzgerald M."/>
            <person name="Foley K."/>
            <person name="Gage D."/>
            <person name="Galagan J."/>
            <person name="Gearin G."/>
            <person name="Gnerre S."/>
            <person name="Gnirke A."/>
            <person name="Goyette A."/>
            <person name="Graham J."/>
            <person name="Grandbois E."/>
            <person name="Gyaltsen K."/>
            <person name="Hafez N."/>
            <person name="Hagopian D."/>
            <person name="Hagos B."/>
            <person name="Hall J."/>
            <person name="Hatcher B."/>
            <person name="Heller A."/>
            <person name="Higgins H."/>
            <person name="Honan T."/>
            <person name="Horn A."/>
            <person name="Houde N."/>
            <person name="Hughes L."/>
            <person name="Hulme W."/>
            <person name="Husby E."/>
            <person name="Iliev I."/>
            <person name="Jaffe D."/>
            <person name="Jones C."/>
            <person name="Kamal M."/>
            <person name="Kamat A."/>
            <person name="Kamvysselis M."/>
            <person name="Karlsson E."/>
            <person name="Kells C."/>
            <person name="Kieu A."/>
            <person name="Kisner P."/>
            <person name="Kodira C."/>
            <person name="Kulbokas E."/>
            <person name="Labutti K."/>
            <person name="Lama D."/>
            <person name="Landers T."/>
            <person name="Leger J."/>
            <person name="Levine S."/>
            <person name="Lewis D."/>
            <person name="Lewis T."/>
            <person name="Lindblad-toh K."/>
            <person name="Liu X."/>
            <person name="Lokyitsang T."/>
            <person name="Lokyitsang Y."/>
            <person name="Lucien O."/>
            <person name="Lui A."/>
            <person name="Ma L.J."/>
            <person name="Mabbitt R."/>
            <person name="Macdonald J."/>
            <person name="Maclean C."/>
            <person name="Major J."/>
            <person name="Manning J."/>
            <person name="Marabella R."/>
            <person name="Maru K."/>
            <person name="Matthews C."/>
            <person name="Mauceli E."/>
            <person name="Mccarthy M."/>
            <person name="Mcdonough S."/>
            <person name="Mcghee T."/>
            <person name="Meldrim J."/>
            <person name="Meneus L."/>
            <person name="Mesirov J."/>
            <person name="Mihalev A."/>
            <person name="Mihova T."/>
            <person name="Mikkelsen T."/>
            <person name="Mlenga V."/>
            <person name="Moru K."/>
            <person name="Mozes J."/>
            <person name="Mulrain L."/>
            <person name="Munson G."/>
            <person name="Naylor J."/>
            <person name="Newes C."/>
            <person name="Nguyen C."/>
            <person name="Nguyen N."/>
            <person name="Nguyen T."/>
            <person name="Nicol R."/>
            <person name="Nielsen C."/>
            <person name="Nizzari M."/>
            <person name="Norbu C."/>
            <person name="Norbu N."/>
            <person name="O'donnell P."/>
            <person name="Okoawo O."/>
            <person name="O'leary S."/>
            <person name="Omotosho B."/>
            <person name="O'neill K."/>
            <person name="Osman S."/>
            <person name="Parker S."/>
            <person name="Perrin D."/>
            <person name="Phunkhang P."/>
            <person name="Piqani B."/>
            <person name="Purcell S."/>
            <person name="Rachupka T."/>
            <person name="Ramasamy U."/>
            <person name="Rameau R."/>
            <person name="Ray V."/>
            <person name="Raymond C."/>
            <person name="Retta R."/>
            <person name="Richardson S."/>
            <person name="Rise C."/>
            <person name="Rodriguez J."/>
            <person name="Rogers J."/>
            <person name="Rogov P."/>
            <person name="Rutman M."/>
            <person name="Schupbach R."/>
            <person name="Seaman C."/>
            <person name="Settipalli S."/>
            <person name="Sharpe T."/>
            <person name="Sheridan J."/>
            <person name="Sherpa N."/>
            <person name="Shi J."/>
            <person name="Smirnov S."/>
            <person name="Smith C."/>
            <person name="Sougnez C."/>
            <person name="Spencer B."/>
            <person name="Stalker J."/>
            <person name="Stange-thomann N."/>
            <person name="Stavropoulos S."/>
            <person name="Stetson K."/>
            <person name="Stone C."/>
            <person name="Stone S."/>
            <person name="Stubbs M."/>
            <person name="Talamas J."/>
            <person name="Tchuinga P."/>
            <person name="Tenzing P."/>
            <person name="Tesfaye S."/>
            <person name="Theodore J."/>
            <person name="Thoulutsang Y."/>
            <person name="Topham K."/>
            <person name="Towey S."/>
            <person name="Tsamla T."/>
            <person name="Tsomo N."/>
            <person name="Vallee D."/>
            <person name="Vassiliev H."/>
            <person name="Venkataraman V."/>
            <person name="Vinson J."/>
            <person name="Vo A."/>
            <person name="Wade C."/>
            <person name="Wang S."/>
            <person name="Wangchuk T."/>
            <person name="Wangdi T."/>
            <person name="Whittaker C."/>
            <person name="Wilkinson J."/>
            <person name="Wu Y."/>
            <person name="Wyman D."/>
            <person name="Yadav S."/>
            <person name="Yang S."/>
            <person name="Yang X."/>
            <person name="Yeager S."/>
            <person name="Yee E."/>
            <person name="Young G."/>
            <person name="Zainoun J."/>
            <person name="Zembeck L."/>
            <person name="Zimmer A."/>
            <person name="Zody M."/>
            <person name="Lander E."/>
        </authorList>
    </citation>
    <scope>NUCLEOTIDE SEQUENCE [LARGE SCALE GENOMIC DNA]</scope>
</reference>
<dbReference type="GO" id="GO:0004614">
    <property type="term" value="F:phosphoglucomutase activity"/>
    <property type="evidence" value="ECO:0007669"/>
    <property type="project" value="UniProtKB-EC"/>
</dbReference>
<dbReference type="GO" id="GO:0006006">
    <property type="term" value="P:glucose metabolic process"/>
    <property type="evidence" value="ECO:0007669"/>
    <property type="project" value="UniProtKB-KW"/>
</dbReference>
<evidence type="ECO:0000256" key="9">
    <source>
        <dbReference type="ARBA" id="ARBA00023235"/>
    </source>
</evidence>
<dbReference type="PANTHER" id="PTHR22573:SF2">
    <property type="entry name" value="PHOSPHOGLUCOMUTASE"/>
    <property type="match status" value="1"/>
</dbReference>
<keyword evidence="9" id="KW-0413">Isomerase</keyword>
<dbReference type="InterPro" id="IPR005844">
    <property type="entry name" value="A-D-PHexomutase_a/b/a-I"/>
</dbReference>
<dbReference type="EC" id="5.4.2.2" evidence="4"/>
<comment type="similarity">
    <text evidence="3 13">Belongs to the phosphohexose mutase family.</text>
</comment>
<dbReference type="InParanoid" id="H2YQX6"/>
<evidence type="ECO:0000256" key="13">
    <source>
        <dbReference type="RuleBase" id="RU004326"/>
    </source>
</evidence>
<evidence type="ECO:0000256" key="4">
    <source>
        <dbReference type="ARBA" id="ARBA00012728"/>
    </source>
</evidence>
<evidence type="ECO:0000256" key="7">
    <source>
        <dbReference type="ARBA" id="ARBA00022723"/>
    </source>
</evidence>
<evidence type="ECO:0000256" key="14">
    <source>
        <dbReference type="SAM" id="MobiDB-lite"/>
    </source>
</evidence>
<name>H2YQX6_CIOSA</name>
<dbReference type="PRINTS" id="PR00509">
    <property type="entry name" value="PGMPMM"/>
</dbReference>
<evidence type="ECO:0000259" key="16">
    <source>
        <dbReference type="Pfam" id="PF02879"/>
    </source>
</evidence>
<protein>
    <recommendedName>
        <fullName evidence="4">phosphoglucomutase (alpha-D-glucose-1,6-bisphosphate-dependent)</fullName>
        <ecNumber evidence="4">5.4.2.2</ecNumber>
    </recommendedName>
</protein>
<dbReference type="InterPro" id="IPR016055">
    <property type="entry name" value="A-D-PHexomutase_a/b/a-I/II/III"/>
</dbReference>
<dbReference type="SUPFAM" id="SSF53738">
    <property type="entry name" value="Phosphoglucomutase, first 3 domains"/>
    <property type="match status" value="3"/>
</dbReference>
<dbReference type="CDD" id="cd03085">
    <property type="entry name" value="PGM1"/>
    <property type="match status" value="1"/>
</dbReference>
<dbReference type="Pfam" id="PF02878">
    <property type="entry name" value="PGM_PMM_I"/>
    <property type="match status" value="1"/>
</dbReference>
<keyword evidence="7 13" id="KW-0479">Metal-binding</keyword>
<dbReference type="NCBIfam" id="NF005737">
    <property type="entry name" value="PRK07564.1-1"/>
    <property type="match status" value="1"/>
</dbReference>
<comment type="catalytic activity">
    <reaction evidence="12">
        <text>O-phospho-L-seryl-[protein] + alpha-D-glucose 1-phosphate = alpha-D-glucose 1,6-bisphosphate + L-seryl-[protein]</text>
        <dbReference type="Rhea" id="RHEA:68748"/>
        <dbReference type="Rhea" id="RHEA-COMP:9863"/>
        <dbReference type="Rhea" id="RHEA-COMP:11604"/>
        <dbReference type="ChEBI" id="CHEBI:29999"/>
        <dbReference type="ChEBI" id="CHEBI:58392"/>
        <dbReference type="ChEBI" id="CHEBI:58601"/>
        <dbReference type="ChEBI" id="CHEBI:83421"/>
    </reaction>
</comment>
<evidence type="ECO:0000313" key="18">
    <source>
        <dbReference type="Ensembl" id="ENSCSAVP00000007736.1"/>
    </source>
</evidence>
<feature type="domain" description="Alpha-D-phosphohexomutase alpha/beta/alpha" evidence="16">
    <location>
        <begin position="189"/>
        <end position="295"/>
    </location>
</feature>
<keyword evidence="8 13" id="KW-0460">Magnesium</keyword>
<comment type="catalytic activity">
    <reaction evidence="11">
        <text>alpha-D-glucose 1,6-bisphosphate + L-seryl-[protein] = O-phospho-L-seryl-[protein] + alpha-D-glucose 6-phosphate</text>
        <dbReference type="Rhea" id="RHEA:68752"/>
        <dbReference type="Rhea" id="RHEA-COMP:9863"/>
        <dbReference type="Rhea" id="RHEA-COMP:11604"/>
        <dbReference type="ChEBI" id="CHEBI:29999"/>
        <dbReference type="ChEBI" id="CHEBI:58225"/>
        <dbReference type="ChEBI" id="CHEBI:58392"/>
        <dbReference type="ChEBI" id="CHEBI:83421"/>
    </reaction>
</comment>
<dbReference type="InterPro" id="IPR005846">
    <property type="entry name" value="A-D-PHexomutase_a/b/a-III"/>
</dbReference>
<dbReference type="InterPro" id="IPR036900">
    <property type="entry name" value="A-D-PHexomutase_C_sf"/>
</dbReference>
<sequence length="557" mass="60381">MNVLIETTTPYSDQKPGTSGLRKNTQVYMTQKYYTENFIQSILMCIDGLEGCTLVVGGDGRYMVKDVIQQSIKIAAANGVSKLIIGQNGILSTPAVSGLIRKYSATGGIILTASHNPGGPNGDFGIKYNIANGGPAPSSFTDKIYQVSKSLQSFRICPEISVDINTIGSHSFTVGNNTFIVDVICGVTDYVDLMKEIFDFQSIKSYISSQSLKLRFDSLHGVMGPYAKKIICEELGADSSSVVHAIPLEDFGGGHPDPNLTYAKDLVDQMKEGKLDLGVAFDGDGDRNMIIGKNGFFVSPCDSLAVIAANHSAIPYFRKNKVVGFARSMPTSAAVDHVAKDLGMDMFETPTGWKFFGNLMDAGKMSLCGEESFGTGSDHIREKDGMWAALAWLSILAHQNLSAEEVIMRHWRKYGRNCFTRYDYEQVESEAAGKVMQLLEAAIEDQSLIGSTQIAVGKSYIVQLMDNFRYVDPVDGSVAEKQGVRIKFSDGSRLVFRLSGTGSSGATIRMYIDSYLSSTDPSLCDPAADILCPLVEIGLKISNIPALSGRTEPTVIT</sequence>
<evidence type="ECO:0000256" key="6">
    <source>
        <dbReference type="ARBA" id="ARBA00022553"/>
    </source>
</evidence>
<proteinExistence type="inferred from homology"/>
<dbReference type="InterPro" id="IPR005841">
    <property type="entry name" value="Alpha-D-phosphohexomutase_SF"/>
</dbReference>
<comment type="catalytic activity">
    <reaction evidence="1">
        <text>alpha-D-glucose 1-phosphate = alpha-D-glucose 6-phosphate</text>
        <dbReference type="Rhea" id="RHEA:23536"/>
        <dbReference type="ChEBI" id="CHEBI:58225"/>
        <dbReference type="ChEBI" id="CHEBI:58601"/>
        <dbReference type="EC" id="5.4.2.2"/>
    </reaction>
</comment>
<evidence type="ECO:0000313" key="19">
    <source>
        <dbReference type="Proteomes" id="UP000007875"/>
    </source>
</evidence>
<dbReference type="FunFam" id="3.40.120.10:FF:000005">
    <property type="entry name" value="Phosphoglucomutase 5"/>
    <property type="match status" value="1"/>
</dbReference>
<dbReference type="InterPro" id="IPR045244">
    <property type="entry name" value="PGM"/>
</dbReference>
<dbReference type="GO" id="GO:0005829">
    <property type="term" value="C:cytosol"/>
    <property type="evidence" value="ECO:0007669"/>
    <property type="project" value="TreeGrafter"/>
</dbReference>
<organism evidence="18 19">
    <name type="scientific">Ciona savignyi</name>
    <name type="common">Pacific transparent sea squirt</name>
    <dbReference type="NCBI Taxonomy" id="51511"/>
    <lineage>
        <taxon>Eukaryota</taxon>
        <taxon>Metazoa</taxon>
        <taxon>Chordata</taxon>
        <taxon>Tunicata</taxon>
        <taxon>Ascidiacea</taxon>
        <taxon>Phlebobranchia</taxon>
        <taxon>Cionidae</taxon>
        <taxon>Ciona</taxon>
    </lineage>
</organism>
<dbReference type="Gene3D" id="3.30.310.50">
    <property type="entry name" value="Alpha-D-phosphohexomutase, C-terminal domain"/>
    <property type="match status" value="1"/>
</dbReference>
<dbReference type="PANTHER" id="PTHR22573">
    <property type="entry name" value="PHOSPHOHEXOMUTASE FAMILY MEMBER"/>
    <property type="match status" value="1"/>
</dbReference>
<dbReference type="STRING" id="51511.ENSCSAVP00000007736"/>
<dbReference type="FunFam" id="3.40.120.10:FF:000006">
    <property type="entry name" value="Phosphoglucomutase PgmA"/>
    <property type="match status" value="1"/>
</dbReference>
<keyword evidence="5" id="KW-0313">Glucose metabolism</keyword>
<dbReference type="Pfam" id="PF02880">
    <property type="entry name" value="PGM_PMM_III"/>
    <property type="match status" value="1"/>
</dbReference>
<keyword evidence="10" id="KW-0119">Carbohydrate metabolism</keyword>
<evidence type="ECO:0000259" key="15">
    <source>
        <dbReference type="Pfam" id="PF02878"/>
    </source>
</evidence>
<evidence type="ECO:0000256" key="5">
    <source>
        <dbReference type="ARBA" id="ARBA00022526"/>
    </source>
</evidence>
<dbReference type="FunFam" id="3.30.310.50:FF:000002">
    <property type="entry name" value="Phosphoglucomutase 5"/>
    <property type="match status" value="1"/>
</dbReference>
<dbReference type="GO" id="GO:0000287">
    <property type="term" value="F:magnesium ion binding"/>
    <property type="evidence" value="ECO:0007669"/>
    <property type="project" value="InterPro"/>
</dbReference>
<dbReference type="InterPro" id="IPR016066">
    <property type="entry name" value="A-D-PHexomutase_CS"/>
</dbReference>